<reference evidence="1" key="1">
    <citation type="submission" date="2020-07" db="EMBL/GenBank/DDBJ databases">
        <title>Complete genome sequence of Klebsiella aerogenes phage Solomon.</title>
        <authorList>
            <person name="Hudson A.T."/>
            <person name="Clark J.D."/>
            <person name="Gill J."/>
            <person name="Liu M."/>
        </authorList>
    </citation>
    <scope>NUCLEOTIDE SEQUENCE</scope>
</reference>
<dbReference type="EMBL" id="MT701592">
    <property type="protein sequence ID" value="QPB09510.1"/>
    <property type="molecule type" value="Genomic_DNA"/>
</dbReference>
<proteinExistence type="predicted"/>
<name>A0A873WDP5_9CAUD</name>
<evidence type="ECO:0000313" key="2">
    <source>
        <dbReference type="Proteomes" id="UP000663313"/>
    </source>
</evidence>
<dbReference type="Proteomes" id="UP000663313">
    <property type="component" value="Segment"/>
</dbReference>
<sequence>MRTVTITNSFTYILGAPEVDIKISREIAANDVTNKFEAAAKSAIMHYYGRHPEDFNDDNTPFVVMKQQDGKTWQINDKQTGDFIFGSVPCRIDSDDITLQCMEDPAPRVQRTIYIRQDYTTCVPE</sequence>
<protein>
    <submittedName>
        <fullName evidence="1">Uncharacterized protein</fullName>
    </submittedName>
</protein>
<accession>A0A873WDP5</accession>
<gene>
    <name evidence="1" type="ORF">CPT_Solomon_052</name>
</gene>
<evidence type="ECO:0000313" key="1">
    <source>
        <dbReference type="EMBL" id="QPB09510.1"/>
    </source>
</evidence>
<keyword evidence="2" id="KW-1185">Reference proteome</keyword>
<organism evidence="1 2">
    <name type="scientific">Klebsiella phage Solomon</name>
    <dbReference type="NCBI Taxonomy" id="2767583"/>
    <lineage>
        <taxon>Viruses</taxon>
        <taxon>Duplodnaviria</taxon>
        <taxon>Heunggongvirae</taxon>
        <taxon>Uroviricota</taxon>
        <taxon>Caudoviricetes</taxon>
        <taxon>Drexlerviridae</taxon>
        <taxon>Webervirus</taxon>
        <taxon>Webervirus solomon</taxon>
    </lineage>
</organism>